<accession>A0A975BZ08</accession>
<evidence type="ECO:0000313" key="2">
    <source>
        <dbReference type="Proteomes" id="UP000663722"/>
    </source>
</evidence>
<name>A0A975BZ08_9BACT</name>
<proteinExistence type="predicted"/>
<dbReference type="EMBL" id="CP061800">
    <property type="protein sequence ID" value="QTA93962.1"/>
    <property type="molecule type" value="Genomic_DNA"/>
</dbReference>
<dbReference type="KEGG" id="dmm:dnm_100720"/>
<gene>
    <name evidence="1" type="ORF">dnm_100720</name>
</gene>
<protein>
    <submittedName>
        <fullName evidence="1">Uncharacterized protein</fullName>
    </submittedName>
</protein>
<dbReference type="Proteomes" id="UP000663722">
    <property type="component" value="Chromosome"/>
</dbReference>
<reference evidence="1" key="1">
    <citation type="journal article" date="2021" name="Microb. Physiol.">
        <title>Proteogenomic Insights into the Physiology of Marine, Sulfate-Reducing, Filamentous Desulfonema limicola and Desulfonema magnum.</title>
        <authorList>
            <person name="Schnaars V."/>
            <person name="Wohlbrand L."/>
            <person name="Scheve S."/>
            <person name="Hinrichs C."/>
            <person name="Reinhardt R."/>
            <person name="Rabus R."/>
        </authorList>
    </citation>
    <scope>NUCLEOTIDE SEQUENCE</scope>
    <source>
        <strain evidence="1">4be13</strain>
    </source>
</reference>
<organism evidence="1 2">
    <name type="scientific">Desulfonema magnum</name>
    <dbReference type="NCBI Taxonomy" id="45655"/>
    <lineage>
        <taxon>Bacteria</taxon>
        <taxon>Pseudomonadati</taxon>
        <taxon>Thermodesulfobacteriota</taxon>
        <taxon>Desulfobacteria</taxon>
        <taxon>Desulfobacterales</taxon>
        <taxon>Desulfococcaceae</taxon>
        <taxon>Desulfonema</taxon>
    </lineage>
</organism>
<sequence>MFPMTQPAAMPEPVSHICHKGTKTQSFTKFLCVFFVFSSCLCGTCGQHLAVEAEKFFLVCSEKPGACFVVMPFVSFGTWQFF</sequence>
<dbReference type="AlphaFoldDB" id="A0A975BZ08"/>
<evidence type="ECO:0000313" key="1">
    <source>
        <dbReference type="EMBL" id="QTA93962.1"/>
    </source>
</evidence>
<keyword evidence="2" id="KW-1185">Reference proteome</keyword>